<dbReference type="EMBL" id="JAOTOJ010000002">
    <property type="protein sequence ID" value="KAK9408233.1"/>
    <property type="molecule type" value="Genomic_DNA"/>
</dbReference>
<reference evidence="1 2" key="1">
    <citation type="journal article" date="2024" name="Proc. Natl. Acad. Sci. U.S.A.">
        <title>The genetic regulatory architecture and epigenomic basis for age-related changes in rattlesnake venom.</title>
        <authorList>
            <person name="Hogan M.P."/>
            <person name="Holding M.L."/>
            <person name="Nystrom G.S."/>
            <person name="Colston T.J."/>
            <person name="Bartlett D.A."/>
            <person name="Mason A.J."/>
            <person name="Ellsworth S.A."/>
            <person name="Rautsaw R.M."/>
            <person name="Lawrence K.C."/>
            <person name="Strickland J.L."/>
            <person name="He B."/>
            <person name="Fraser P."/>
            <person name="Margres M.J."/>
            <person name="Gilbert D.M."/>
            <person name="Gibbs H.L."/>
            <person name="Parkinson C.L."/>
            <person name="Rokyta D.R."/>
        </authorList>
    </citation>
    <scope>NUCLEOTIDE SEQUENCE [LARGE SCALE GENOMIC DNA]</scope>
    <source>
        <strain evidence="1">DRR0105</strain>
    </source>
</reference>
<dbReference type="GO" id="GO:0043565">
    <property type="term" value="F:sequence-specific DNA binding"/>
    <property type="evidence" value="ECO:0007669"/>
    <property type="project" value="InterPro"/>
</dbReference>
<name>A0AAW1C1K0_CROAD</name>
<dbReference type="InterPro" id="IPR036407">
    <property type="entry name" value="DM_DNA-bd_sf"/>
</dbReference>
<comment type="caution">
    <text evidence="1">The sequence shown here is derived from an EMBL/GenBank/DDBJ whole genome shotgun (WGS) entry which is preliminary data.</text>
</comment>
<gene>
    <name evidence="1" type="ORF">NXF25_007007</name>
</gene>
<dbReference type="Proteomes" id="UP001474421">
    <property type="component" value="Unassembled WGS sequence"/>
</dbReference>
<keyword evidence="2" id="KW-1185">Reference proteome</keyword>
<accession>A0AAW1C1K0</accession>
<evidence type="ECO:0000313" key="1">
    <source>
        <dbReference type="EMBL" id="KAK9408233.1"/>
    </source>
</evidence>
<dbReference type="GO" id="GO:0006355">
    <property type="term" value="P:regulation of DNA-templated transcription"/>
    <property type="evidence" value="ECO:0007669"/>
    <property type="project" value="InterPro"/>
</dbReference>
<proteinExistence type="predicted"/>
<sequence length="112" mass="12327">MNGSSSPYLYMGSPVAQPARVPLQRTPKCTRCCNHRVLSRLKDHKSGSASWPPRWGCAASRPTRAWSVFCPTCCAFCLPQLPPLCPPLLCHPGTPEQRSPPPPPPRDGLSWH</sequence>
<organism evidence="1 2">
    <name type="scientific">Crotalus adamanteus</name>
    <name type="common">Eastern diamondback rattlesnake</name>
    <dbReference type="NCBI Taxonomy" id="8729"/>
    <lineage>
        <taxon>Eukaryota</taxon>
        <taxon>Metazoa</taxon>
        <taxon>Chordata</taxon>
        <taxon>Craniata</taxon>
        <taxon>Vertebrata</taxon>
        <taxon>Euteleostomi</taxon>
        <taxon>Lepidosauria</taxon>
        <taxon>Squamata</taxon>
        <taxon>Bifurcata</taxon>
        <taxon>Unidentata</taxon>
        <taxon>Episquamata</taxon>
        <taxon>Toxicofera</taxon>
        <taxon>Serpentes</taxon>
        <taxon>Colubroidea</taxon>
        <taxon>Viperidae</taxon>
        <taxon>Crotalinae</taxon>
        <taxon>Crotalus</taxon>
    </lineage>
</organism>
<evidence type="ECO:0000313" key="2">
    <source>
        <dbReference type="Proteomes" id="UP001474421"/>
    </source>
</evidence>
<dbReference type="SUPFAM" id="SSF82927">
    <property type="entry name" value="Cysteine-rich DNA binding domain, (DM domain)"/>
    <property type="match status" value="1"/>
</dbReference>
<protein>
    <submittedName>
        <fullName evidence="1">Doublesex- and mab-3-related transcription factor 3</fullName>
    </submittedName>
</protein>
<dbReference type="AlphaFoldDB" id="A0AAW1C1K0"/>